<evidence type="ECO:0000256" key="19">
    <source>
        <dbReference type="ARBA" id="ARBA00040585"/>
    </source>
</evidence>
<keyword evidence="6" id="KW-0597">Phosphoprotein</keyword>
<evidence type="ECO:0000256" key="8">
    <source>
        <dbReference type="ARBA" id="ARBA00022606"/>
    </source>
</evidence>
<evidence type="ECO:0000256" key="3">
    <source>
        <dbReference type="ARBA" id="ARBA00022448"/>
    </source>
</evidence>
<proteinExistence type="inferred from homology"/>
<keyword evidence="17" id="KW-0844">Vision</keyword>
<keyword evidence="4" id="KW-0050">Antiport</keyword>
<evidence type="ECO:0000256" key="21">
    <source>
        <dbReference type="ARBA" id="ARBA00042297"/>
    </source>
</evidence>
<accession>A0A096LY41</accession>
<sequence length="677" mass="75177">MPVAQIGEDFGEGSTEGVEDATAEPGQLEEPLTTAPDSEPTDQTTPTHVNPHTDKDLNTNTHTDITSDFKEASSTESTLLPTTNRTLVHCIYVAPEPPLVTPTPVPAPPVTTVSPAPPGEAPHVKGEYPEDIFSIEDRRRGWVLLHIVGMMYMFVSLAIVCDEFFVPALGVITDKLAISDDVAGATFMAAGGSAPELFTSLIGVFIAHSNVGIGTIVGSAVFNILFVIGMCALFSREILHLTWWPLFRDVSFYILDLILLIIFFLDNVIMWWESMMLVACYSLYVVFMKFNVQLEREFKTQLHKHKSIVKVIAVEEPEKTNGEGEDNAPPAPEDKNRLKRGGSSASLHNSTMRNTIFQLMIHTLDPLGDEGSSCGSRLCLKFYKSYSFEGKFKEKAETLNSVARRKSVSKSREKSEGKSGKTEESKEPEATPAKDAEKNDEDDSNEETEESSEDEDEDEDEDEYEEEEEKEDDPLSLQWPDTPRKQVTYLFLLPIVFPLWLTVPDVRNQKSRKFFVLTFLGSIMWIAIFSYLMVWWAHQVGETIGISEEIMGLTILAAGTSIPDLITSVIVARKGLGDMAVSSSVGSNIFDITMGLPIPWLLYSFIHGLAPVAVSSNGLFCAIVLLFLMLLFVIISIAACKWKMNKVLGFTMFLLYFIFLVLSVMLEDRVIVCPVSI</sequence>
<evidence type="ECO:0000256" key="16">
    <source>
        <dbReference type="ARBA" id="ARBA00023180"/>
    </source>
</evidence>
<comment type="similarity">
    <text evidence="2">Belongs to the Ca(2+):cation antiporter (CaCA) (TC 2.A.19) family. SLC24A subfamily.</text>
</comment>
<evidence type="ECO:0000256" key="2">
    <source>
        <dbReference type="ARBA" id="ARBA00005364"/>
    </source>
</evidence>
<reference evidence="28" key="1">
    <citation type="submission" date="2013-10" db="EMBL/GenBank/DDBJ databases">
        <authorList>
            <person name="Schartl M."/>
            <person name="Warren W."/>
        </authorList>
    </citation>
    <scope>NUCLEOTIDE SEQUENCE [LARGE SCALE GENOMIC DNA]</scope>
    <source>
        <strain evidence="28">female</strain>
    </source>
</reference>
<evidence type="ECO:0000256" key="18">
    <source>
        <dbReference type="ARBA" id="ARBA00033627"/>
    </source>
</evidence>
<comment type="subcellular location">
    <subcellularLocation>
        <location evidence="1">Cell membrane</location>
        <topology evidence="1">Multi-pass membrane protein</topology>
    </subcellularLocation>
</comment>
<dbReference type="InterPro" id="IPR044880">
    <property type="entry name" value="NCX_ion-bd_dom_sf"/>
</dbReference>
<dbReference type="PANTHER" id="PTHR10846:SF36">
    <property type="entry name" value="SODIUM_POTASSIUM_CALCIUM EXCHANGER 1"/>
    <property type="match status" value="1"/>
</dbReference>
<evidence type="ECO:0000259" key="26">
    <source>
        <dbReference type="Pfam" id="PF01699"/>
    </source>
</evidence>
<dbReference type="GO" id="GO:0060291">
    <property type="term" value="P:long-term synaptic potentiation"/>
    <property type="evidence" value="ECO:0007669"/>
    <property type="project" value="TreeGrafter"/>
</dbReference>
<keyword evidence="14" id="KW-0406">Ion transport</keyword>
<feature type="transmembrane region" description="Helical" evidence="25">
    <location>
        <begin position="550"/>
        <end position="572"/>
    </location>
</feature>
<dbReference type="Pfam" id="PF01699">
    <property type="entry name" value="Na_Ca_ex"/>
    <property type="match status" value="2"/>
</dbReference>
<feature type="transmembrane region" description="Helical" evidence="25">
    <location>
        <begin position="514"/>
        <end position="538"/>
    </location>
</feature>
<keyword evidence="13 25" id="KW-1133">Transmembrane helix</keyword>
<reference evidence="27" key="3">
    <citation type="submission" date="2025-09" db="UniProtKB">
        <authorList>
            <consortium name="Ensembl"/>
        </authorList>
    </citation>
    <scope>IDENTIFICATION</scope>
</reference>
<evidence type="ECO:0000256" key="7">
    <source>
        <dbReference type="ARBA" id="ARBA00022568"/>
    </source>
</evidence>
<evidence type="ECO:0000313" key="27">
    <source>
        <dbReference type="Ensembl" id="ENSPFOP00000024082.1"/>
    </source>
</evidence>
<keyword evidence="15 25" id="KW-0472">Membrane</keyword>
<dbReference type="GO" id="GO:0008273">
    <property type="term" value="F:calcium, potassium:sodium antiporter activity"/>
    <property type="evidence" value="ECO:0007669"/>
    <property type="project" value="TreeGrafter"/>
</dbReference>
<evidence type="ECO:0000256" key="17">
    <source>
        <dbReference type="ARBA" id="ARBA00023305"/>
    </source>
</evidence>
<evidence type="ECO:0000256" key="15">
    <source>
        <dbReference type="ARBA" id="ARBA00023136"/>
    </source>
</evidence>
<dbReference type="GeneTree" id="ENSGT01030000234532"/>
<feature type="compositionally biased region" description="Acidic residues" evidence="24">
    <location>
        <begin position="438"/>
        <end position="474"/>
    </location>
</feature>
<evidence type="ECO:0000256" key="13">
    <source>
        <dbReference type="ARBA" id="ARBA00022989"/>
    </source>
</evidence>
<dbReference type="GO" id="GO:0005886">
    <property type="term" value="C:plasma membrane"/>
    <property type="evidence" value="ECO:0007669"/>
    <property type="project" value="UniProtKB-SubCell"/>
</dbReference>
<evidence type="ECO:0000256" key="6">
    <source>
        <dbReference type="ARBA" id="ARBA00022553"/>
    </source>
</evidence>
<evidence type="ECO:0000256" key="20">
    <source>
        <dbReference type="ARBA" id="ARBA00042035"/>
    </source>
</evidence>
<keyword evidence="10" id="KW-0677">Repeat</keyword>
<feature type="region of interest" description="Disordered" evidence="24">
    <location>
        <begin position="319"/>
        <end position="347"/>
    </location>
</feature>
<feature type="region of interest" description="Disordered" evidence="24">
    <location>
        <begin position="400"/>
        <end position="480"/>
    </location>
</feature>
<dbReference type="GO" id="GO:0007601">
    <property type="term" value="P:visual perception"/>
    <property type="evidence" value="ECO:0007669"/>
    <property type="project" value="UniProtKB-KW"/>
</dbReference>
<keyword evidence="12" id="KW-0769">Symport</keyword>
<evidence type="ECO:0000256" key="14">
    <source>
        <dbReference type="ARBA" id="ARBA00023065"/>
    </source>
</evidence>
<feature type="domain" description="Sodium/calcium exchanger membrane region" evidence="26">
    <location>
        <begin position="516"/>
        <end position="664"/>
    </location>
</feature>
<evidence type="ECO:0000256" key="4">
    <source>
        <dbReference type="ARBA" id="ARBA00022449"/>
    </source>
</evidence>
<keyword evidence="8" id="KW-0716">Sensory transduction</keyword>
<keyword evidence="28" id="KW-1185">Reference proteome</keyword>
<dbReference type="InterPro" id="IPR004837">
    <property type="entry name" value="NaCa_Exmemb"/>
</dbReference>
<keyword evidence="16" id="KW-0325">Glycoprotein</keyword>
<feature type="transmembrane region" description="Helical" evidence="25">
    <location>
        <begin position="612"/>
        <end position="635"/>
    </location>
</feature>
<keyword evidence="9 25" id="KW-0812">Transmembrane</keyword>
<comment type="catalytic activity">
    <reaction evidence="18">
        <text>Ca(2+)(out) + K(+)(out) + 4 Na(+)(in) = Ca(2+)(in) + K(+)(in) + 4 Na(+)(out)</text>
        <dbReference type="Rhea" id="RHEA:69967"/>
        <dbReference type="ChEBI" id="CHEBI:29101"/>
        <dbReference type="ChEBI" id="CHEBI:29103"/>
        <dbReference type="ChEBI" id="CHEBI:29108"/>
    </reaction>
</comment>
<dbReference type="NCBIfam" id="TIGR00367">
    <property type="entry name" value="calcium/sodium antiporter"/>
    <property type="match status" value="1"/>
</dbReference>
<evidence type="ECO:0000256" key="9">
    <source>
        <dbReference type="ARBA" id="ARBA00022692"/>
    </source>
</evidence>
<feature type="transmembrane region" description="Helical" evidence="25">
    <location>
        <begin position="246"/>
        <end position="265"/>
    </location>
</feature>
<dbReference type="EMBL" id="AYCK01006710">
    <property type="status" value="NOT_ANNOTATED_CDS"/>
    <property type="molecule type" value="Genomic_DNA"/>
</dbReference>
<feature type="compositionally biased region" description="Basic and acidic residues" evidence="24">
    <location>
        <begin position="410"/>
        <end position="437"/>
    </location>
</feature>
<dbReference type="Gene3D" id="1.20.1420.30">
    <property type="entry name" value="NCX, central ion-binding region"/>
    <property type="match status" value="2"/>
</dbReference>
<evidence type="ECO:0000256" key="23">
    <source>
        <dbReference type="ARBA" id="ARBA00045976"/>
    </source>
</evidence>
<protein>
    <recommendedName>
        <fullName evidence="19">Sodium/potassium/calcium exchanger 1</fullName>
    </recommendedName>
    <alternativeName>
        <fullName evidence="20">Na(+)/K(+)/Ca(2+)-exchange protein 1</fullName>
    </alternativeName>
    <alternativeName>
        <fullName evidence="21">Retinal rod Na-Ca+K exchanger</fullName>
    </alternativeName>
    <alternativeName>
        <fullName evidence="22">Solute carrier family 24 member 1</fullName>
    </alternativeName>
</protein>
<dbReference type="GO" id="GO:0006874">
    <property type="term" value="P:intracellular calcium ion homeostasis"/>
    <property type="evidence" value="ECO:0007669"/>
    <property type="project" value="TreeGrafter"/>
</dbReference>
<feature type="region of interest" description="Disordered" evidence="24">
    <location>
        <begin position="1"/>
        <end position="63"/>
    </location>
</feature>
<dbReference type="GO" id="GO:0015293">
    <property type="term" value="F:symporter activity"/>
    <property type="evidence" value="ECO:0007669"/>
    <property type="project" value="UniProtKB-KW"/>
</dbReference>
<dbReference type="FunFam" id="1.20.1420.30:FF:000004">
    <property type="entry name" value="Sodium/potassium/calcium exchanger 2 isoform 1"/>
    <property type="match status" value="1"/>
</dbReference>
<dbReference type="GO" id="GO:0060292">
    <property type="term" value="P:long-term synaptic depression"/>
    <property type="evidence" value="ECO:0007669"/>
    <property type="project" value="TreeGrafter"/>
</dbReference>
<evidence type="ECO:0000256" key="12">
    <source>
        <dbReference type="ARBA" id="ARBA00022847"/>
    </source>
</evidence>
<dbReference type="PANTHER" id="PTHR10846">
    <property type="entry name" value="SODIUM/POTASSIUM/CALCIUM EXCHANGER"/>
    <property type="match status" value="1"/>
</dbReference>
<dbReference type="Proteomes" id="UP000028760">
    <property type="component" value="Unassembled WGS sequence"/>
</dbReference>
<feature type="compositionally biased region" description="Polar residues" evidence="24">
    <location>
        <begin position="41"/>
        <end position="50"/>
    </location>
</feature>
<evidence type="ECO:0000256" key="11">
    <source>
        <dbReference type="ARBA" id="ARBA00022837"/>
    </source>
</evidence>
<dbReference type="InterPro" id="IPR004481">
    <property type="entry name" value="K/Na/Ca-exchanger"/>
</dbReference>
<dbReference type="AlphaFoldDB" id="A0A096LY41"/>
<feature type="transmembrane region" description="Helical" evidence="25">
    <location>
        <begin position="647"/>
        <end position="666"/>
    </location>
</feature>
<feature type="domain" description="Sodium/calcium exchanger membrane region" evidence="26">
    <location>
        <begin position="147"/>
        <end position="288"/>
    </location>
</feature>
<evidence type="ECO:0000256" key="10">
    <source>
        <dbReference type="ARBA" id="ARBA00022737"/>
    </source>
</evidence>
<keyword evidence="7" id="KW-0109">Calcium transport</keyword>
<organism evidence="27 28">
    <name type="scientific">Poecilia formosa</name>
    <name type="common">Amazon molly</name>
    <name type="synonym">Limia formosa</name>
    <dbReference type="NCBI Taxonomy" id="48698"/>
    <lineage>
        <taxon>Eukaryota</taxon>
        <taxon>Metazoa</taxon>
        <taxon>Chordata</taxon>
        <taxon>Craniata</taxon>
        <taxon>Vertebrata</taxon>
        <taxon>Euteleostomi</taxon>
        <taxon>Actinopterygii</taxon>
        <taxon>Neopterygii</taxon>
        <taxon>Teleostei</taxon>
        <taxon>Neoteleostei</taxon>
        <taxon>Acanthomorphata</taxon>
        <taxon>Ovalentaria</taxon>
        <taxon>Atherinomorphae</taxon>
        <taxon>Cyprinodontiformes</taxon>
        <taxon>Poeciliidae</taxon>
        <taxon>Poeciliinae</taxon>
        <taxon>Poecilia</taxon>
    </lineage>
</organism>
<evidence type="ECO:0000256" key="25">
    <source>
        <dbReference type="SAM" id="Phobius"/>
    </source>
</evidence>
<reference evidence="27" key="2">
    <citation type="submission" date="2025-08" db="UniProtKB">
        <authorList>
            <consortium name="Ensembl"/>
        </authorList>
    </citation>
    <scope>IDENTIFICATION</scope>
</reference>
<name>A0A096LY41_POEFO</name>
<feature type="transmembrane region" description="Helical" evidence="25">
    <location>
        <begin position="142"/>
        <end position="160"/>
    </location>
</feature>
<evidence type="ECO:0000256" key="24">
    <source>
        <dbReference type="SAM" id="MobiDB-lite"/>
    </source>
</evidence>
<evidence type="ECO:0000256" key="5">
    <source>
        <dbReference type="ARBA" id="ARBA00022475"/>
    </source>
</evidence>
<evidence type="ECO:0000256" key="1">
    <source>
        <dbReference type="ARBA" id="ARBA00004651"/>
    </source>
</evidence>
<keyword evidence="11" id="KW-0106">Calcium</keyword>
<feature type="transmembrane region" description="Helical" evidence="25">
    <location>
        <begin position="584"/>
        <end position="606"/>
    </location>
</feature>
<dbReference type="Ensembl" id="ENSPFOT00000030579.1">
    <property type="protein sequence ID" value="ENSPFOP00000024082.1"/>
    <property type="gene ID" value="ENSPFOG00000007134.2"/>
</dbReference>
<comment type="function">
    <text evidence="23">Calcium, potassium:sodium antiporter that transports 1 Ca(2+) and 1 K(+) in exchange for 4 Na(+). Critical component of the visual transduction cascade, controlling the calcium concentration of outer segments during light and darkness. Light causes a rapid lowering of cytosolic free calcium in the outer segment of both retinal rod and cone photoreceptors and the light-induced lowering of calcium is caused by extrusion via this protein which plays a key role in the process of light adaptation.</text>
</comment>
<evidence type="ECO:0000313" key="28">
    <source>
        <dbReference type="Proteomes" id="UP000028760"/>
    </source>
</evidence>
<keyword evidence="3" id="KW-0813">Transport</keyword>
<evidence type="ECO:0000256" key="22">
    <source>
        <dbReference type="ARBA" id="ARBA00042684"/>
    </source>
</evidence>
<feature type="transmembrane region" description="Helical" evidence="25">
    <location>
        <begin position="211"/>
        <end position="234"/>
    </location>
</feature>
<dbReference type="GO" id="GO:0005262">
    <property type="term" value="F:calcium channel activity"/>
    <property type="evidence" value="ECO:0007669"/>
    <property type="project" value="TreeGrafter"/>
</dbReference>
<dbReference type="FunFam" id="1.20.1420.30:FF:000002">
    <property type="entry name" value="Sodium/potassium/calcium exchanger 2 isoform 1"/>
    <property type="match status" value="1"/>
</dbReference>
<keyword evidence="5" id="KW-1003">Cell membrane</keyword>